<geneLocation type="plasmid" evidence="1">
    <name>pGD80-2</name>
</geneLocation>
<organism evidence="1">
    <name type="scientific">Escherichia coli</name>
    <dbReference type="NCBI Taxonomy" id="562"/>
    <lineage>
        <taxon>Bacteria</taxon>
        <taxon>Pseudomonadati</taxon>
        <taxon>Pseudomonadota</taxon>
        <taxon>Gammaproteobacteria</taxon>
        <taxon>Enterobacterales</taxon>
        <taxon>Enterobacteriaceae</taxon>
        <taxon>Escherichia</taxon>
    </lineage>
</organism>
<gene>
    <name evidence="1" type="ORF">pGD80-2_00254</name>
</gene>
<protein>
    <submittedName>
        <fullName evidence="1">Uncharacterized protein</fullName>
    </submittedName>
</protein>
<sequence>MGASVSNRAQDGRTLSGLNPSVAIKGLNLQADNSAPAAAQSHHALIKSLARSC</sequence>
<dbReference type="EMBL" id="KY075659">
    <property type="protein sequence ID" value="AQZ20897.1"/>
    <property type="molecule type" value="Genomic_DNA"/>
</dbReference>
<reference evidence="1" key="1">
    <citation type="submission" date="2016-10" db="EMBL/GenBank/DDBJ databases">
        <authorList>
            <person name="Sun J."/>
        </authorList>
    </citation>
    <scope>NUCLEOTIDE SEQUENCE</scope>
    <source>
        <strain evidence="1">GD80</strain>
        <plasmid evidence="1">pGD80-2</plasmid>
    </source>
</reference>
<dbReference type="AlphaFoldDB" id="A0A1U9XHC4"/>
<evidence type="ECO:0000313" key="1">
    <source>
        <dbReference type="EMBL" id="AQZ20897.1"/>
    </source>
</evidence>
<accession>A0A1U9XHC4</accession>
<keyword evidence="1" id="KW-0614">Plasmid</keyword>
<proteinExistence type="predicted"/>
<name>A0A1U9XHC4_ECOLX</name>